<dbReference type="Proteomes" id="UP001196068">
    <property type="component" value="Unassembled WGS sequence"/>
</dbReference>
<dbReference type="InterPro" id="IPR029044">
    <property type="entry name" value="Nucleotide-diphossugar_trans"/>
</dbReference>
<feature type="domain" description="Glycosyltransferase 2-like" evidence="1">
    <location>
        <begin position="20"/>
        <end position="142"/>
    </location>
</feature>
<evidence type="ECO:0000313" key="3">
    <source>
        <dbReference type="Proteomes" id="UP001196068"/>
    </source>
</evidence>
<dbReference type="Gene3D" id="3.90.550.10">
    <property type="entry name" value="Spore Coat Polysaccharide Biosynthesis Protein SpsA, Chain A"/>
    <property type="match status" value="1"/>
</dbReference>
<organism evidence="2 3">
    <name type="scientific">Plastoroseomonas arctica</name>
    <dbReference type="NCBI Taxonomy" id="1509237"/>
    <lineage>
        <taxon>Bacteria</taxon>
        <taxon>Pseudomonadati</taxon>
        <taxon>Pseudomonadota</taxon>
        <taxon>Alphaproteobacteria</taxon>
        <taxon>Acetobacterales</taxon>
        <taxon>Acetobacteraceae</taxon>
        <taxon>Plastoroseomonas</taxon>
    </lineage>
</organism>
<reference evidence="2" key="2">
    <citation type="journal article" date="2021" name="Syst. Appl. Microbiol.">
        <title>Roseomonas hellenica sp. nov., isolated from roots of wild-growing Alkanna tinctoria.</title>
        <authorList>
            <person name="Rat A."/>
            <person name="Naranjo H.D."/>
            <person name="Lebbe L."/>
            <person name="Cnockaert M."/>
            <person name="Krigas N."/>
            <person name="Grigoriadou K."/>
            <person name="Maloupa E."/>
            <person name="Willems A."/>
        </authorList>
    </citation>
    <scope>NUCLEOTIDE SEQUENCE</scope>
    <source>
        <strain evidence="2">LMG 28251</strain>
    </source>
</reference>
<proteinExistence type="predicted"/>
<dbReference type="RefSeq" id="WP_211874578.1">
    <property type="nucleotide sequence ID" value="NZ_JAAEDH010000012.1"/>
</dbReference>
<dbReference type="PANTHER" id="PTHR43179">
    <property type="entry name" value="RHAMNOSYLTRANSFERASE WBBL"/>
    <property type="match status" value="1"/>
</dbReference>
<accession>A0AAF1KJS6</accession>
<dbReference type="EMBL" id="JAAEDH010000012">
    <property type="protein sequence ID" value="MBR0655740.1"/>
    <property type="molecule type" value="Genomic_DNA"/>
</dbReference>
<dbReference type="Pfam" id="PF00535">
    <property type="entry name" value="Glycos_transf_2"/>
    <property type="match status" value="1"/>
</dbReference>
<protein>
    <submittedName>
        <fullName evidence="2">Glycosyltransferase family 2 protein</fullName>
    </submittedName>
</protein>
<dbReference type="AlphaFoldDB" id="A0AAF1KJS6"/>
<keyword evidence="3" id="KW-1185">Reference proteome</keyword>
<sequence>MTIAREEPAGAFRPPLLRLSVVIVTYRSAGVIAEALRALPEAVETIIVDNASPDDTLAVARAARPGAVILAQPENRGFGAGCNAGIAAASRELVLLLNPDGRIATSALGTLIAAADAYPDAAILAPALLDDDGKPVRSWDAAQVRRRALDRNRRSESWPAAPFCAEFVSGACMLLRRADGLRFDEAFFLYYEDDDLCAAARAMGRSIVVVPAARAGHAGGKSSAPSRRVAWIKAYHLAWSRLRYLEKHGGKAEALGRLRHHAGKAIGHALTLRGGRAWADIAGFWGTLAWLRGRR</sequence>
<evidence type="ECO:0000313" key="2">
    <source>
        <dbReference type="EMBL" id="MBR0655740.1"/>
    </source>
</evidence>
<comment type="caution">
    <text evidence="2">The sequence shown here is derived from an EMBL/GenBank/DDBJ whole genome shotgun (WGS) entry which is preliminary data.</text>
</comment>
<name>A0AAF1KJS6_9PROT</name>
<dbReference type="SUPFAM" id="SSF53448">
    <property type="entry name" value="Nucleotide-diphospho-sugar transferases"/>
    <property type="match status" value="1"/>
</dbReference>
<dbReference type="CDD" id="cd04186">
    <property type="entry name" value="GT_2_like_c"/>
    <property type="match status" value="1"/>
</dbReference>
<reference evidence="2" key="1">
    <citation type="submission" date="2020-01" db="EMBL/GenBank/DDBJ databases">
        <authorList>
            <person name="Rat A."/>
        </authorList>
    </citation>
    <scope>NUCLEOTIDE SEQUENCE</scope>
    <source>
        <strain evidence="2">LMG 28251</strain>
    </source>
</reference>
<gene>
    <name evidence="2" type="ORF">GXW79_11700</name>
</gene>
<dbReference type="PANTHER" id="PTHR43179:SF7">
    <property type="entry name" value="RHAMNOSYLTRANSFERASE WBBL"/>
    <property type="match status" value="1"/>
</dbReference>
<evidence type="ECO:0000259" key="1">
    <source>
        <dbReference type="Pfam" id="PF00535"/>
    </source>
</evidence>
<dbReference type="InterPro" id="IPR001173">
    <property type="entry name" value="Glyco_trans_2-like"/>
</dbReference>